<proteinExistence type="predicted"/>
<dbReference type="OrthoDB" id="9773293at2"/>
<dbReference type="InterPro" id="IPR000073">
    <property type="entry name" value="AB_hydrolase_1"/>
</dbReference>
<evidence type="ECO:0000256" key="1">
    <source>
        <dbReference type="SAM" id="SignalP"/>
    </source>
</evidence>
<dbReference type="PANTHER" id="PTHR43798:SF5">
    <property type="entry name" value="MONOACYLGLYCEROL LIPASE ABHD6"/>
    <property type="match status" value="1"/>
</dbReference>
<reference evidence="4" key="1">
    <citation type="submission" date="2016-10" db="EMBL/GenBank/DDBJ databases">
        <authorList>
            <person name="Varghese N."/>
            <person name="Submissions S."/>
        </authorList>
    </citation>
    <scope>NUCLEOTIDE SEQUENCE [LARGE SCALE GENOMIC DNA]</scope>
    <source>
        <strain evidence="4">DSM 23920</strain>
    </source>
</reference>
<dbReference type="AlphaFoldDB" id="A0A1H4GQK9"/>
<dbReference type="SUPFAM" id="SSF53474">
    <property type="entry name" value="alpha/beta-Hydrolases"/>
    <property type="match status" value="1"/>
</dbReference>
<accession>A0A1H4GQK9</accession>
<dbReference type="Pfam" id="PF00561">
    <property type="entry name" value="Abhydrolase_1"/>
    <property type="match status" value="1"/>
</dbReference>
<organism evidence="3 4">
    <name type="scientific">Chitinophaga terrae</name>
    <name type="common">ex Kim and Jung 2007</name>
    <dbReference type="NCBI Taxonomy" id="408074"/>
    <lineage>
        <taxon>Bacteria</taxon>
        <taxon>Pseudomonadati</taxon>
        <taxon>Bacteroidota</taxon>
        <taxon>Chitinophagia</taxon>
        <taxon>Chitinophagales</taxon>
        <taxon>Chitinophagaceae</taxon>
        <taxon>Chitinophaga</taxon>
    </lineage>
</organism>
<keyword evidence="4" id="KW-1185">Reference proteome</keyword>
<dbReference type="GO" id="GO:0047372">
    <property type="term" value="F:monoacylglycerol lipase activity"/>
    <property type="evidence" value="ECO:0007669"/>
    <property type="project" value="TreeGrafter"/>
</dbReference>
<dbReference type="RefSeq" id="WP_089766289.1">
    <property type="nucleotide sequence ID" value="NZ_BKAT01000075.1"/>
</dbReference>
<evidence type="ECO:0000313" key="4">
    <source>
        <dbReference type="Proteomes" id="UP000199656"/>
    </source>
</evidence>
<feature type="signal peptide" evidence="1">
    <location>
        <begin position="1"/>
        <end position="27"/>
    </location>
</feature>
<dbReference type="Gene3D" id="3.40.50.1820">
    <property type="entry name" value="alpha/beta hydrolase"/>
    <property type="match status" value="1"/>
</dbReference>
<gene>
    <name evidence="3" type="ORF">SAMN05660909_05627</name>
</gene>
<sequence length="314" mass="34804">MNNIRTFLLLSSGAFFLLSGFINNVKAQTKTSVSKNEYKTDSIKVNSNYFTYRKIGANTKTTIPLILFIHTRGNLDSWDGALLEKLAAERTVITFNNRGVASSGGQTPESFALMAEDAYLFIKALGYNKVDVLGFSIGGCVVQELLVLHNEIVRNAILAGTSPKGAKSINQRDPKIAELVTRPTLGMEEFLSLFFNASDKSRELGKAFWQRKLASKYPQDLAVSKEAAQSQATARFNWGNDTLHSIQYENITNPILVAGGKVDLQMPTHNSVELYNLLPNAQLNLYPDAGHGFLFQYPEIFGSDVNRFLNSNNF</sequence>
<feature type="domain" description="AB hydrolase-1" evidence="2">
    <location>
        <begin position="64"/>
        <end position="295"/>
    </location>
</feature>
<protein>
    <submittedName>
        <fullName evidence="3">Pimeloyl-ACP methyl ester carboxylesterase</fullName>
    </submittedName>
</protein>
<name>A0A1H4GQK9_9BACT</name>
<dbReference type="InterPro" id="IPR050266">
    <property type="entry name" value="AB_hydrolase_sf"/>
</dbReference>
<dbReference type="Proteomes" id="UP000199656">
    <property type="component" value="Unassembled WGS sequence"/>
</dbReference>
<keyword evidence="1" id="KW-0732">Signal</keyword>
<dbReference type="GO" id="GO:0016020">
    <property type="term" value="C:membrane"/>
    <property type="evidence" value="ECO:0007669"/>
    <property type="project" value="TreeGrafter"/>
</dbReference>
<evidence type="ECO:0000313" key="3">
    <source>
        <dbReference type="EMBL" id="SEB11896.1"/>
    </source>
</evidence>
<evidence type="ECO:0000259" key="2">
    <source>
        <dbReference type="Pfam" id="PF00561"/>
    </source>
</evidence>
<dbReference type="STRING" id="408074.SAMN05660909_05627"/>
<dbReference type="InterPro" id="IPR029058">
    <property type="entry name" value="AB_hydrolase_fold"/>
</dbReference>
<dbReference type="GO" id="GO:0046464">
    <property type="term" value="P:acylglycerol catabolic process"/>
    <property type="evidence" value="ECO:0007669"/>
    <property type="project" value="TreeGrafter"/>
</dbReference>
<feature type="chain" id="PRO_5011690993" evidence="1">
    <location>
        <begin position="28"/>
        <end position="314"/>
    </location>
</feature>
<dbReference type="EMBL" id="FNRL01000053">
    <property type="protein sequence ID" value="SEB11896.1"/>
    <property type="molecule type" value="Genomic_DNA"/>
</dbReference>
<dbReference type="PANTHER" id="PTHR43798">
    <property type="entry name" value="MONOACYLGLYCEROL LIPASE"/>
    <property type="match status" value="1"/>
</dbReference>